<name>A0ABY5JN99_9FIRM</name>
<feature type="transmembrane region" description="Helical" evidence="1">
    <location>
        <begin position="26"/>
        <end position="45"/>
    </location>
</feature>
<gene>
    <name evidence="3" type="ORF">J0J69_03870</name>
</gene>
<feature type="domain" description="SMODS and SLOG-associating 2TM effector" evidence="2">
    <location>
        <begin position="3"/>
        <end position="156"/>
    </location>
</feature>
<evidence type="ECO:0000313" key="3">
    <source>
        <dbReference type="EMBL" id="UUF06726.1"/>
    </source>
</evidence>
<dbReference type="NCBIfam" id="NF033632">
    <property type="entry name" value="SLATT_4"/>
    <property type="match status" value="1"/>
</dbReference>
<dbReference type="Pfam" id="PF18186">
    <property type="entry name" value="SLATT_4"/>
    <property type="match status" value="1"/>
</dbReference>
<evidence type="ECO:0000259" key="2">
    <source>
        <dbReference type="Pfam" id="PF18186"/>
    </source>
</evidence>
<keyword evidence="1" id="KW-1133">Transmembrane helix</keyword>
<dbReference type="Proteomes" id="UP001058016">
    <property type="component" value="Chromosome"/>
</dbReference>
<evidence type="ECO:0000313" key="4">
    <source>
        <dbReference type="Proteomes" id="UP001058016"/>
    </source>
</evidence>
<organism evidence="3 4">
    <name type="scientific">Turicibacter bilis</name>
    <dbReference type="NCBI Taxonomy" id="2735723"/>
    <lineage>
        <taxon>Bacteria</taxon>
        <taxon>Bacillati</taxon>
        <taxon>Bacillota</taxon>
        <taxon>Erysipelotrichia</taxon>
        <taxon>Erysipelotrichales</taxon>
        <taxon>Turicibacteraceae</taxon>
        <taxon>Turicibacter</taxon>
    </lineage>
</organism>
<protein>
    <submittedName>
        <fullName evidence="3">SLATT domain-containing protein</fullName>
    </submittedName>
</protein>
<keyword evidence="1" id="KW-0812">Transmembrane</keyword>
<dbReference type="InterPro" id="IPR040811">
    <property type="entry name" value="SLATT_4"/>
</dbReference>
<reference evidence="3 4" key="1">
    <citation type="submission" date="2021-03" db="EMBL/GenBank/DDBJ databases">
        <title>Comparative Genomics and Metabolomics in the genus Turicibacter.</title>
        <authorList>
            <person name="Maki J."/>
            <person name="Looft T."/>
        </authorList>
    </citation>
    <scope>NUCLEOTIDE SEQUENCE [LARGE SCALE GENOMIC DNA]</scope>
    <source>
        <strain evidence="3 4">MMM721</strain>
    </source>
</reference>
<accession>A0ABY5JN99</accession>
<proteinExistence type="predicted"/>
<sequence>MSVVWTHKIQAQQGDIYLWRKNMCELIQIIASVLSTSGIITAVFWDETCVKILSALASGVSLFITAYCKQYDLGTLHKKHKEVELEWLELREDFVSILCDIRMERYTYEELLSKRDELLNRKLELSKRTPDASKEAVDQASQCLKMRKDNTFSDEEIDSCLPSEAKKLKQENVR</sequence>
<keyword evidence="4" id="KW-1185">Reference proteome</keyword>
<evidence type="ECO:0000256" key="1">
    <source>
        <dbReference type="SAM" id="Phobius"/>
    </source>
</evidence>
<dbReference type="EMBL" id="CP071249">
    <property type="protein sequence ID" value="UUF06726.1"/>
    <property type="molecule type" value="Genomic_DNA"/>
</dbReference>
<keyword evidence="1" id="KW-0472">Membrane</keyword>